<dbReference type="EMBL" id="VLNY01000006">
    <property type="protein sequence ID" value="KAA0022243.1"/>
    <property type="molecule type" value="Genomic_DNA"/>
</dbReference>
<evidence type="ECO:0000256" key="3">
    <source>
        <dbReference type="ARBA" id="ARBA00023163"/>
    </source>
</evidence>
<gene>
    <name evidence="5" type="ORF">FOY51_14755</name>
</gene>
<dbReference type="SUPFAM" id="SSF46689">
    <property type="entry name" value="Homeodomain-like"/>
    <property type="match status" value="1"/>
</dbReference>
<keyword evidence="3" id="KW-0804">Transcription</keyword>
<protein>
    <submittedName>
        <fullName evidence="5">Helix-turn-helix domain-containing protein</fullName>
    </submittedName>
</protein>
<dbReference type="PROSITE" id="PS00041">
    <property type="entry name" value="HTH_ARAC_FAMILY_1"/>
    <property type="match status" value="1"/>
</dbReference>
<dbReference type="InterPro" id="IPR018060">
    <property type="entry name" value="HTH_AraC"/>
</dbReference>
<name>A0A5A7SCC5_9NOCA</name>
<dbReference type="InterPro" id="IPR046532">
    <property type="entry name" value="DUF6597"/>
</dbReference>
<dbReference type="Proteomes" id="UP000322244">
    <property type="component" value="Unassembled WGS sequence"/>
</dbReference>
<dbReference type="PANTHER" id="PTHR46796:SF15">
    <property type="entry name" value="BLL1074 PROTEIN"/>
    <property type="match status" value="1"/>
</dbReference>
<evidence type="ECO:0000259" key="4">
    <source>
        <dbReference type="PROSITE" id="PS01124"/>
    </source>
</evidence>
<accession>A0A5A7SCC5</accession>
<dbReference type="InterPro" id="IPR009057">
    <property type="entry name" value="Homeodomain-like_sf"/>
</dbReference>
<feature type="domain" description="HTH araC/xylS-type" evidence="4">
    <location>
        <begin position="130"/>
        <end position="230"/>
    </location>
</feature>
<organism evidence="5 6">
    <name type="scientific">Antrihabitans cavernicola</name>
    <dbReference type="NCBI Taxonomy" id="2495913"/>
    <lineage>
        <taxon>Bacteria</taxon>
        <taxon>Bacillati</taxon>
        <taxon>Actinomycetota</taxon>
        <taxon>Actinomycetes</taxon>
        <taxon>Mycobacteriales</taxon>
        <taxon>Nocardiaceae</taxon>
        <taxon>Antrihabitans</taxon>
    </lineage>
</organism>
<dbReference type="RefSeq" id="WP_149431004.1">
    <property type="nucleotide sequence ID" value="NZ_VLNY01000006.1"/>
</dbReference>
<keyword evidence="6" id="KW-1185">Reference proteome</keyword>
<dbReference type="GO" id="GO:0003700">
    <property type="term" value="F:DNA-binding transcription factor activity"/>
    <property type="evidence" value="ECO:0007669"/>
    <property type="project" value="InterPro"/>
</dbReference>
<evidence type="ECO:0000313" key="5">
    <source>
        <dbReference type="EMBL" id="KAA0022243.1"/>
    </source>
</evidence>
<dbReference type="Pfam" id="PF20240">
    <property type="entry name" value="DUF6597"/>
    <property type="match status" value="1"/>
</dbReference>
<dbReference type="SMART" id="SM00342">
    <property type="entry name" value="HTH_ARAC"/>
    <property type="match status" value="1"/>
</dbReference>
<dbReference type="InterPro" id="IPR018062">
    <property type="entry name" value="HTH_AraC-typ_CS"/>
</dbReference>
<dbReference type="Gene3D" id="1.10.10.60">
    <property type="entry name" value="Homeodomain-like"/>
    <property type="match status" value="1"/>
</dbReference>
<evidence type="ECO:0000256" key="2">
    <source>
        <dbReference type="ARBA" id="ARBA00023125"/>
    </source>
</evidence>
<evidence type="ECO:0000256" key="1">
    <source>
        <dbReference type="ARBA" id="ARBA00023015"/>
    </source>
</evidence>
<dbReference type="GO" id="GO:0043565">
    <property type="term" value="F:sequence-specific DNA binding"/>
    <property type="evidence" value="ECO:0007669"/>
    <property type="project" value="InterPro"/>
</dbReference>
<evidence type="ECO:0000313" key="6">
    <source>
        <dbReference type="Proteomes" id="UP000322244"/>
    </source>
</evidence>
<comment type="caution">
    <text evidence="5">The sequence shown here is derived from an EMBL/GenBank/DDBJ whole genome shotgun (WGS) entry which is preliminary data.</text>
</comment>
<keyword evidence="1" id="KW-0805">Transcription regulation</keyword>
<reference evidence="5 6" key="1">
    <citation type="submission" date="2019-07" db="EMBL/GenBank/DDBJ databases">
        <title>Rhodococcus cavernicolus sp. nov., isolated from a cave.</title>
        <authorList>
            <person name="Lee S.D."/>
        </authorList>
    </citation>
    <scope>NUCLEOTIDE SEQUENCE [LARGE SCALE GENOMIC DNA]</scope>
    <source>
        <strain evidence="5 6">C1-24</strain>
    </source>
</reference>
<dbReference type="Pfam" id="PF12833">
    <property type="entry name" value="HTH_18"/>
    <property type="match status" value="1"/>
</dbReference>
<dbReference type="AlphaFoldDB" id="A0A5A7SCC5"/>
<dbReference type="OrthoDB" id="9815799at2"/>
<proteinExistence type="predicted"/>
<dbReference type="InterPro" id="IPR050204">
    <property type="entry name" value="AraC_XylS_family_regulators"/>
</dbReference>
<sequence length="233" mass="25111">MPSSYVEWRVPGWRHVAVLWQQSVDNDHDQLVLPDACADIIGYDDGTAQLVGPTMTPEVAHLAAGTTIHGLRLRPGSVRAALGIPANELRGQVLPLDDVVDRAASELLTRAAFRNRRAAAALQNRWADSDRRIDGVIADLGRDDAPDIDDVASAAGLSGRQLRRLVVEHAGVGPKELQRVQRLHRFLRAAASSDSSLADLAAQLGYADQAHLTRDVKRLTGLTPAALLHARSG</sequence>
<dbReference type="PANTHER" id="PTHR46796">
    <property type="entry name" value="HTH-TYPE TRANSCRIPTIONAL ACTIVATOR RHAS-RELATED"/>
    <property type="match status" value="1"/>
</dbReference>
<keyword evidence="2" id="KW-0238">DNA-binding</keyword>
<dbReference type="PROSITE" id="PS01124">
    <property type="entry name" value="HTH_ARAC_FAMILY_2"/>
    <property type="match status" value="1"/>
</dbReference>